<accession>A0ABN7V6R6</accession>
<organism evidence="1 2">
    <name type="scientific">Gigaspora margarita</name>
    <dbReference type="NCBI Taxonomy" id="4874"/>
    <lineage>
        <taxon>Eukaryota</taxon>
        <taxon>Fungi</taxon>
        <taxon>Fungi incertae sedis</taxon>
        <taxon>Mucoromycota</taxon>
        <taxon>Glomeromycotina</taxon>
        <taxon>Glomeromycetes</taxon>
        <taxon>Diversisporales</taxon>
        <taxon>Gigasporaceae</taxon>
        <taxon>Gigaspora</taxon>
    </lineage>
</organism>
<proteinExistence type="predicted"/>
<feature type="non-terminal residue" evidence="1">
    <location>
        <position position="42"/>
    </location>
</feature>
<protein>
    <submittedName>
        <fullName evidence="1">8173_t:CDS:1</fullName>
    </submittedName>
</protein>
<evidence type="ECO:0000313" key="1">
    <source>
        <dbReference type="EMBL" id="CAG8730554.1"/>
    </source>
</evidence>
<dbReference type="Proteomes" id="UP000789901">
    <property type="component" value="Unassembled WGS sequence"/>
</dbReference>
<name>A0ABN7V6R6_GIGMA</name>
<evidence type="ECO:0000313" key="2">
    <source>
        <dbReference type="Proteomes" id="UP000789901"/>
    </source>
</evidence>
<keyword evidence="2" id="KW-1185">Reference proteome</keyword>
<reference evidence="1 2" key="1">
    <citation type="submission" date="2021-06" db="EMBL/GenBank/DDBJ databases">
        <authorList>
            <person name="Kallberg Y."/>
            <person name="Tangrot J."/>
            <person name="Rosling A."/>
        </authorList>
    </citation>
    <scope>NUCLEOTIDE SEQUENCE [LARGE SCALE GENOMIC DNA]</scope>
    <source>
        <strain evidence="1 2">120-4 pot B 10/14</strain>
    </source>
</reference>
<gene>
    <name evidence="1" type="ORF">GMARGA_LOCUS14357</name>
</gene>
<comment type="caution">
    <text evidence="1">The sequence shown here is derived from an EMBL/GenBank/DDBJ whole genome shotgun (WGS) entry which is preliminary data.</text>
</comment>
<dbReference type="EMBL" id="CAJVQB010009479">
    <property type="protein sequence ID" value="CAG8730554.1"/>
    <property type="molecule type" value="Genomic_DNA"/>
</dbReference>
<sequence>MALSCNYYNYCGELIETEFFMKILKLLGPLIPQLISEISNPK</sequence>